<reference evidence="1 3" key="1">
    <citation type="journal article" date="2014" name="BMC Genomics">
        <title>Genome sequence of Anopheles sinensis provides insight into genetics basis of mosquito competence for malaria parasites.</title>
        <authorList>
            <person name="Zhou D."/>
            <person name="Zhang D."/>
            <person name="Ding G."/>
            <person name="Shi L."/>
            <person name="Hou Q."/>
            <person name="Ye Y."/>
            <person name="Xu Y."/>
            <person name="Zhou H."/>
            <person name="Xiong C."/>
            <person name="Li S."/>
            <person name="Yu J."/>
            <person name="Hong S."/>
            <person name="Yu X."/>
            <person name="Zou P."/>
            <person name="Chen C."/>
            <person name="Chang X."/>
            <person name="Wang W."/>
            <person name="Lv Y."/>
            <person name="Sun Y."/>
            <person name="Ma L."/>
            <person name="Shen B."/>
            <person name="Zhu C."/>
        </authorList>
    </citation>
    <scope>NUCLEOTIDE SEQUENCE [LARGE SCALE GENOMIC DNA]</scope>
</reference>
<name>A0A084VJK6_ANOSI</name>
<evidence type="ECO:0000313" key="2">
    <source>
        <dbReference type="EnsemblMetazoa" id="ASIC005444-PA"/>
    </source>
</evidence>
<evidence type="ECO:0000313" key="3">
    <source>
        <dbReference type="Proteomes" id="UP000030765"/>
    </source>
</evidence>
<dbReference type="EMBL" id="ATLV01013696">
    <property type="status" value="NOT_ANNOTATED_CDS"/>
    <property type="molecule type" value="Genomic_DNA"/>
</dbReference>
<dbReference type="Proteomes" id="UP000030765">
    <property type="component" value="Unassembled WGS sequence"/>
</dbReference>
<dbReference type="VEuPathDB" id="VectorBase:ASIC005444"/>
<accession>A0A084VJK6</accession>
<evidence type="ECO:0000313" key="1">
    <source>
        <dbReference type="EMBL" id="KFB38150.1"/>
    </source>
</evidence>
<proteinExistence type="predicted"/>
<dbReference type="EnsemblMetazoa" id="ASIC005444-RA">
    <property type="protein sequence ID" value="ASIC005444-PA"/>
    <property type="gene ID" value="ASIC005444"/>
</dbReference>
<sequence length="101" mass="10849">MAAAFLHCGACPTHDRQVEGVGVEGPKCSKNDAGNATNRRTDSISPSRALITARTSCNLEPSTPTGKMMVVSAISWTKRNLKTSVNSREEATFHWVTGGWT</sequence>
<reference evidence="2" key="2">
    <citation type="submission" date="2020-05" db="UniProtKB">
        <authorList>
            <consortium name="EnsemblMetazoa"/>
        </authorList>
    </citation>
    <scope>IDENTIFICATION</scope>
</reference>
<protein>
    <submittedName>
        <fullName evidence="1 2">Uncharacterized protein</fullName>
    </submittedName>
</protein>
<dbReference type="AlphaFoldDB" id="A0A084VJK6"/>
<dbReference type="EMBL" id="KE524879">
    <property type="protein sequence ID" value="KFB38150.1"/>
    <property type="molecule type" value="Genomic_DNA"/>
</dbReference>
<gene>
    <name evidence="1" type="ORF">ZHAS_00005444</name>
</gene>
<keyword evidence="3" id="KW-1185">Reference proteome</keyword>
<organism evidence="1">
    <name type="scientific">Anopheles sinensis</name>
    <name type="common">Mosquito</name>
    <dbReference type="NCBI Taxonomy" id="74873"/>
    <lineage>
        <taxon>Eukaryota</taxon>
        <taxon>Metazoa</taxon>
        <taxon>Ecdysozoa</taxon>
        <taxon>Arthropoda</taxon>
        <taxon>Hexapoda</taxon>
        <taxon>Insecta</taxon>
        <taxon>Pterygota</taxon>
        <taxon>Neoptera</taxon>
        <taxon>Endopterygota</taxon>
        <taxon>Diptera</taxon>
        <taxon>Nematocera</taxon>
        <taxon>Culicoidea</taxon>
        <taxon>Culicidae</taxon>
        <taxon>Anophelinae</taxon>
        <taxon>Anopheles</taxon>
    </lineage>
</organism>